<dbReference type="PROSITE" id="PS01000">
    <property type="entry name" value="SDH_CYT_1"/>
    <property type="match status" value="1"/>
</dbReference>
<comment type="subunit">
    <text evidence="12">Part of an enzyme complex containing four subunits: a flavoprotein, an iron-sulfur protein, plus two membrane-anchoring proteins, SdhC and SdhD. The complex can form homotrimers.</text>
</comment>
<dbReference type="InterPro" id="IPR034804">
    <property type="entry name" value="SQR/QFR_C/D"/>
</dbReference>
<evidence type="ECO:0000313" key="14">
    <source>
        <dbReference type="EMBL" id="MBK1725944.1"/>
    </source>
</evidence>
<dbReference type="Proteomes" id="UP000738126">
    <property type="component" value="Unassembled WGS sequence"/>
</dbReference>
<dbReference type="RefSeq" id="WP_200256570.1">
    <property type="nucleotide sequence ID" value="NZ_NRSH01000016.1"/>
</dbReference>
<evidence type="ECO:0000256" key="12">
    <source>
        <dbReference type="ARBA" id="ARBA00025912"/>
    </source>
</evidence>
<feature type="transmembrane region" description="Helical" evidence="13">
    <location>
        <begin position="31"/>
        <end position="50"/>
    </location>
</feature>
<feature type="transmembrane region" description="Helical" evidence="13">
    <location>
        <begin position="62"/>
        <end position="86"/>
    </location>
</feature>
<keyword evidence="8" id="KW-0479">Metal-binding</keyword>
<dbReference type="PANTHER" id="PTHR10978">
    <property type="entry name" value="SUCCINATE DEHYDROGENASE CYTOCHROME B560 SUBUNIT"/>
    <property type="match status" value="1"/>
</dbReference>
<evidence type="ECO:0000256" key="3">
    <source>
        <dbReference type="ARBA" id="ARBA00004141"/>
    </source>
</evidence>
<evidence type="ECO:0000256" key="6">
    <source>
        <dbReference type="ARBA" id="ARBA00022617"/>
    </source>
</evidence>
<sequence>MQSSNRPLSPHLTIYRPQMTSLLSIAHRGSGVFLAVAAVLLVVWLTALAAGPQAFATVQGLLGSWLGLAVLAVITLALTYHFCNGIRHLVWDTGRALELPAVYRGGWLVIIGTPVLAAVIWGLGVLGYFGYLGGA</sequence>
<accession>A0ABS1E3Z3</accession>
<evidence type="ECO:0000256" key="1">
    <source>
        <dbReference type="ARBA" id="ARBA00001971"/>
    </source>
</evidence>
<comment type="caution">
    <text evidence="14">The sequence shown here is derived from an EMBL/GenBank/DDBJ whole genome shotgun (WGS) entry which is preliminary data.</text>
</comment>
<evidence type="ECO:0000256" key="2">
    <source>
        <dbReference type="ARBA" id="ARBA00004050"/>
    </source>
</evidence>
<dbReference type="InterPro" id="IPR018495">
    <property type="entry name" value="Succ_DH_cyt_bsu_CS"/>
</dbReference>
<dbReference type="PIRSF" id="PIRSF000178">
    <property type="entry name" value="SDH_cyt_b560"/>
    <property type="match status" value="1"/>
</dbReference>
<dbReference type="InterPro" id="IPR014314">
    <property type="entry name" value="Succ_DH_cytb556"/>
</dbReference>
<evidence type="ECO:0000256" key="10">
    <source>
        <dbReference type="ARBA" id="ARBA00023004"/>
    </source>
</evidence>
<dbReference type="PANTHER" id="PTHR10978:SF5">
    <property type="entry name" value="SUCCINATE DEHYDROGENASE CYTOCHROME B560 SUBUNIT, MITOCHONDRIAL"/>
    <property type="match status" value="1"/>
</dbReference>
<evidence type="ECO:0000256" key="4">
    <source>
        <dbReference type="ARBA" id="ARBA00007244"/>
    </source>
</evidence>
<comment type="cofactor">
    <cofactor evidence="1">
        <name>heme</name>
        <dbReference type="ChEBI" id="CHEBI:30413"/>
    </cofactor>
</comment>
<dbReference type="SUPFAM" id="SSF81343">
    <property type="entry name" value="Fumarate reductase respiratory complex transmembrane subunits"/>
    <property type="match status" value="1"/>
</dbReference>
<comment type="similarity">
    <text evidence="4">Belongs to the cytochrome b560 family.</text>
</comment>
<dbReference type="InterPro" id="IPR000701">
    <property type="entry name" value="SuccDH_FuR_B_TM-su"/>
</dbReference>
<evidence type="ECO:0000256" key="11">
    <source>
        <dbReference type="ARBA" id="ARBA00023136"/>
    </source>
</evidence>
<keyword evidence="11 13" id="KW-0472">Membrane</keyword>
<proteinExistence type="inferred from homology"/>
<dbReference type="NCBIfam" id="TIGR02970">
    <property type="entry name" value="succ_dehyd_cytB"/>
    <property type="match status" value="1"/>
</dbReference>
<comment type="subcellular location">
    <subcellularLocation>
        <location evidence="3">Membrane</location>
        <topology evidence="3">Multi-pass membrane protein</topology>
    </subcellularLocation>
</comment>
<evidence type="ECO:0000313" key="15">
    <source>
        <dbReference type="Proteomes" id="UP000738126"/>
    </source>
</evidence>
<keyword evidence="6" id="KW-0349">Heme</keyword>
<keyword evidence="9 13" id="KW-1133">Transmembrane helix</keyword>
<evidence type="ECO:0000256" key="7">
    <source>
        <dbReference type="ARBA" id="ARBA00022692"/>
    </source>
</evidence>
<reference evidence="14 15" key="1">
    <citation type="journal article" date="2020" name="Microorganisms">
        <title>Osmotic Adaptation and Compatible Solute Biosynthesis of Phototrophic Bacteria as Revealed from Genome Analyses.</title>
        <authorList>
            <person name="Imhoff J.F."/>
            <person name="Rahn T."/>
            <person name="Kunzel S."/>
            <person name="Keller A."/>
            <person name="Neulinger S.C."/>
        </authorList>
    </citation>
    <scope>NUCLEOTIDE SEQUENCE [LARGE SCALE GENOMIC DNA]</scope>
    <source>
        <strain evidence="14 15">DSM 15116</strain>
    </source>
</reference>
<dbReference type="Gene3D" id="1.20.1300.10">
    <property type="entry name" value="Fumarate reductase/succinate dehydrogenase, transmembrane subunit"/>
    <property type="match status" value="1"/>
</dbReference>
<dbReference type="EMBL" id="NRSH01000016">
    <property type="protein sequence ID" value="MBK1725944.1"/>
    <property type="molecule type" value="Genomic_DNA"/>
</dbReference>
<feature type="transmembrane region" description="Helical" evidence="13">
    <location>
        <begin position="107"/>
        <end position="131"/>
    </location>
</feature>
<dbReference type="Pfam" id="PF01127">
    <property type="entry name" value="Sdh_cyt"/>
    <property type="match status" value="1"/>
</dbReference>
<name>A0ABS1E3Z3_9GAMM</name>
<dbReference type="CDD" id="cd03499">
    <property type="entry name" value="SQR_TypeC_SdhC"/>
    <property type="match status" value="1"/>
</dbReference>
<keyword evidence="7 13" id="KW-0812">Transmembrane</keyword>
<dbReference type="PROSITE" id="PS01001">
    <property type="entry name" value="SDH_CYT_2"/>
    <property type="match status" value="1"/>
</dbReference>
<keyword evidence="15" id="KW-1185">Reference proteome</keyword>
<evidence type="ECO:0000256" key="13">
    <source>
        <dbReference type="SAM" id="Phobius"/>
    </source>
</evidence>
<evidence type="ECO:0000256" key="9">
    <source>
        <dbReference type="ARBA" id="ARBA00022989"/>
    </source>
</evidence>
<gene>
    <name evidence="14" type="primary">sdhC</name>
    <name evidence="14" type="ORF">CKO13_02700</name>
</gene>
<keyword evidence="10" id="KW-0408">Iron</keyword>
<organism evidence="14 15">
    <name type="scientific">Halorhodospira neutriphila</name>
    <dbReference type="NCBI Taxonomy" id="168379"/>
    <lineage>
        <taxon>Bacteria</taxon>
        <taxon>Pseudomonadati</taxon>
        <taxon>Pseudomonadota</taxon>
        <taxon>Gammaproteobacteria</taxon>
        <taxon>Chromatiales</taxon>
        <taxon>Ectothiorhodospiraceae</taxon>
        <taxon>Halorhodospira</taxon>
    </lineage>
</organism>
<evidence type="ECO:0000256" key="5">
    <source>
        <dbReference type="ARBA" id="ARBA00020076"/>
    </source>
</evidence>
<protein>
    <recommendedName>
        <fullName evidence="5">Succinate dehydrogenase cytochrome b556 subunit</fullName>
    </recommendedName>
</protein>
<comment type="function">
    <text evidence="2">Membrane-anchoring subunit of succinate dehydrogenase (SDH).</text>
</comment>
<evidence type="ECO:0000256" key="8">
    <source>
        <dbReference type="ARBA" id="ARBA00022723"/>
    </source>
</evidence>